<feature type="domain" description="CMP/dCMP-type deaminase" evidence="5">
    <location>
        <begin position="12"/>
        <end position="132"/>
    </location>
</feature>
<dbReference type="PROSITE" id="PS00903">
    <property type="entry name" value="CYT_DCMP_DEAMINASES_1"/>
    <property type="match status" value="1"/>
</dbReference>
<keyword evidence="4" id="KW-0862">Zinc</keyword>
<reference evidence="6" key="1">
    <citation type="journal article" date="2015" name="Nature">
        <title>Complex archaea that bridge the gap between prokaryotes and eukaryotes.</title>
        <authorList>
            <person name="Spang A."/>
            <person name="Saw J.H."/>
            <person name="Jorgensen S.L."/>
            <person name="Zaremba-Niedzwiedzka K."/>
            <person name="Martijn J."/>
            <person name="Lind A.E."/>
            <person name="van Eijk R."/>
            <person name="Schleper C."/>
            <person name="Guy L."/>
            <person name="Ettema T.J."/>
        </authorList>
    </citation>
    <scope>NUCLEOTIDE SEQUENCE</scope>
</reference>
<dbReference type="GO" id="GO:0008270">
    <property type="term" value="F:zinc ion binding"/>
    <property type="evidence" value="ECO:0007669"/>
    <property type="project" value="InterPro"/>
</dbReference>
<evidence type="ECO:0000256" key="1">
    <source>
        <dbReference type="ARBA" id="ARBA00006576"/>
    </source>
</evidence>
<keyword evidence="3" id="KW-0378">Hydrolase</keyword>
<dbReference type="PANTHER" id="PTHR11086:SF18">
    <property type="entry name" value="DEOXYCYTIDYLATE DEAMINASE"/>
    <property type="match status" value="1"/>
</dbReference>
<sequence length="150" mass="16497">MKVNNPNEMKLQRAKCFMDEAHRYANKCSCARKQVGCVIVKNDKVISTGYNQPPPGIDGCEDENGLTRPEVYHAEFVAICKLAASTKSVKDAIAFITYGPCLNCALLIAGTGMQAVYYGGYRKGSRHVVGIEFLKRCGIKTIELNTLSKE</sequence>
<dbReference type="AlphaFoldDB" id="A0A0F9NQC4"/>
<keyword evidence="2" id="KW-0479">Metal-binding</keyword>
<dbReference type="EMBL" id="LAZR01006590">
    <property type="protein sequence ID" value="KKM91035.1"/>
    <property type="molecule type" value="Genomic_DNA"/>
</dbReference>
<dbReference type="SUPFAM" id="SSF53927">
    <property type="entry name" value="Cytidine deaminase-like"/>
    <property type="match status" value="1"/>
</dbReference>
<dbReference type="InterPro" id="IPR016193">
    <property type="entry name" value="Cytidine_deaminase-like"/>
</dbReference>
<proteinExistence type="inferred from homology"/>
<dbReference type="GO" id="GO:0004132">
    <property type="term" value="F:dCMP deaminase activity"/>
    <property type="evidence" value="ECO:0007669"/>
    <property type="project" value="InterPro"/>
</dbReference>
<evidence type="ECO:0000256" key="4">
    <source>
        <dbReference type="ARBA" id="ARBA00022833"/>
    </source>
</evidence>
<dbReference type="PANTHER" id="PTHR11086">
    <property type="entry name" value="DEOXYCYTIDYLATE DEAMINASE-RELATED"/>
    <property type="match status" value="1"/>
</dbReference>
<dbReference type="PROSITE" id="PS51747">
    <property type="entry name" value="CYT_DCMP_DEAMINASES_2"/>
    <property type="match status" value="1"/>
</dbReference>
<dbReference type="PIRSF" id="PIRSF006019">
    <property type="entry name" value="dCMP_deaminase"/>
    <property type="match status" value="1"/>
</dbReference>
<comment type="similarity">
    <text evidence="1">Belongs to the cytidine and deoxycytidylate deaminase family.</text>
</comment>
<accession>A0A0F9NQC4</accession>
<dbReference type="InterPro" id="IPR016473">
    <property type="entry name" value="dCMP_deaminase"/>
</dbReference>
<dbReference type="InterPro" id="IPR015517">
    <property type="entry name" value="dCMP_deaminase-rel"/>
</dbReference>
<evidence type="ECO:0000313" key="6">
    <source>
        <dbReference type="EMBL" id="KKM91035.1"/>
    </source>
</evidence>
<organism evidence="6">
    <name type="scientific">marine sediment metagenome</name>
    <dbReference type="NCBI Taxonomy" id="412755"/>
    <lineage>
        <taxon>unclassified sequences</taxon>
        <taxon>metagenomes</taxon>
        <taxon>ecological metagenomes</taxon>
    </lineage>
</organism>
<dbReference type="GO" id="GO:0006220">
    <property type="term" value="P:pyrimidine nucleotide metabolic process"/>
    <property type="evidence" value="ECO:0007669"/>
    <property type="project" value="InterPro"/>
</dbReference>
<gene>
    <name evidence="6" type="ORF">LCGC14_1232590</name>
</gene>
<name>A0A0F9NQC4_9ZZZZ</name>
<dbReference type="InterPro" id="IPR002125">
    <property type="entry name" value="CMP_dCMP_dom"/>
</dbReference>
<dbReference type="Pfam" id="PF00383">
    <property type="entry name" value="dCMP_cyt_deam_1"/>
    <property type="match status" value="1"/>
</dbReference>
<dbReference type="Gene3D" id="3.40.140.10">
    <property type="entry name" value="Cytidine Deaminase, domain 2"/>
    <property type="match status" value="1"/>
</dbReference>
<dbReference type="InterPro" id="IPR016192">
    <property type="entry name" value="APOBEC/CMP_deaminase_Zn-bd"/>
</dbReference>
<protein>
    <recommendedName>
        <fullName evidence="5">CMP/dCMP-type deaminase domain-containing protein</fullName>
    </recommendedName>
</protein>
<evidence type="ECO:0000256" key="2">
    <source>
        <dbReference type="ARBA" id="ARBA00022723"/>
    </source>
</evidence>
<dbReference type="GO" id="GO:0005737">
    <property type="term" value="C:cytoplasm"/>
    <property type="evidence" value="ECO:0007669"/>
    <property type="project" value="TreeGrafter"/>
</dbReference>
<evidence type="ECO:0000259" key="5">
    <source>
        <dbReference type="PROSITE" id="PS51747"/>
    </source>
</evidence>
<evidence type="ECO:0000256" key="3">
    <source>
        <dbReference type="ARBA" id="ARBA00022801"/>
    </source>
</evidence>
<comment type="caution">
    <text evidence="6">The sequence shown here is derived from an EMBL/GenBank/DDBJ whole genome shotgun (WGS) entry which is preliminary data.</text>
</comment>